<dbReference type="InterPro" id="IPR057534">
    <property type="entry name" value="MXRA7_helical"/>
</dbReference>
<keyword evidence="2" id="KW-1133">Transmembrane helix</keyword>
<evidence type="ECO:0000256" key="2">
    <source>
        <dbReference type="SAM" id="Phobius"/>
    </source>
</evidence>
<evidence type="ECO:0000259" key="3">
    <source>
        <dbReference type="Pfam" id="PF25473"/>
    </source>
</evidence>
<dbReference type="PANTHER" id="PTHR21845:SF2">
    <property type="entry name" value="MATRIX-REMODELING-ASSOCIATED PROTEIN 7"/>
    <property type="match status" value="1"/>
</dbReference>
<dbReference type="EMBL" id="JAIZAY010000008">
    <property type="protein sequence ID" value="KAJ8037423.1"/>
    <property type="molecule type" value="Genomic_DNA"/>
</dbReference>
<feature type="region of interest" description="Disordered" evidence="1">
    <location>
        <begin position="38"/>
        <end position="135"/>
    </location>
</feature>
<dbReference type="AlphaFoldDB" id="A0A9Q1H9G5"/>
<protein>
    <submittedName>
        <fullName evidence="4">Matrix-remodeling-associated protein 7</fullName>
    </submittedName>
</protein>
<feature type="domain" description="Matrix-remodeling-associated protein 7 helical" evidence="3">
    <location>
        <begin position="110"/>
        <end position="171"/>
    </location>
</feature>
<organism evidence="4 5">
    <name type="scientific">Holothuria leucospilota</name>
    <name type="common">Black long sea cucumber</name>
    <name type="synonym">Mertensiothuria leucospilota</name>
    <dbReference type="NCBI Taxonomy" id="206669"/>
    <lineage>
        <taxon>Eukaryota</taxon>
        <taxon>Metazoa</taxon>
        <taxon>Echinodermata</taxon>
        <taxon>Eleutherozoa</taxon>
        <taxon>Echinozoa</taxon>
        <taxon>Holothuroidea</taxon>
        <taxon>Aspidochirotacea</taxon>
        <taxon>Aspidochirotida</taxon>
        <taxon>Holothuriidae</taxon>
        <taxon>Holothuria</taxon>
    </lineage>
</organism>
<gene>
    <name evidence="4" type="ORF">HOLleu_18233</name>
</gene>
<name>A0A9Q1H9G5_HOLLE</name>
<dbReference type="OrthoDB" id="5983600at2759"/>
<keyword evidence="2" id="KW-0472">Membrane</keyword>
<feature type="compositionally biased region" description="Basic and acidic residues" evidence="1">
    <location>
        <begin position="104"/>
        <end position="135"/>
    </location>
</feature>
<dbReference type="Pfam" id="PF25473">
    <property type="entry name" value="MXRA7_helical"/>
    <property type="match status" value="1"/>
</dbReference>
<keyword evidence="5" id="KW-1185">Reference proteome</keyword>
<reference evidence="4" key="1">
    <citation type="submission" date="2021-10" db="EMBL/GenBank/DDBJ databases">
        <title>Tropical sea cucumber genome reveals ecological adaptation and Cuvierian tubules defense mechanism.</title>
        <authorList>
            <person name="Chen T."/>
        </authorList>
    </citation>
    <scope>NUCLEOTIDE SEQUENCE</scope>
    <source>
        <strain evidence="4">Nanhai2018</strain>
        <tissue evidence="4">Muscle</tissue>
    </source>
</reference>
<evidence type="ECO:0000313" key="5">
    <source>
        <dbReference type="Proteomes" id="UP001152320"/>
    </source>
</evidence>
<feature type="compositionally biased region" description="Basic and acidic residues" evidence="1">
    <location>
        <begin position="79"/>
        <end position="88"/>
    </location>
</feature>
<dbReference type="PANTHER" id="PTHR21845">
    <property type="entry name" value="TRANSMEMBRANE ANCHOR PROTEIN 1"/>
    <property type="match status" value="1"/>
</dbReference>
<keyword evidence="2" id="KW-0812">Transmembrane</keyword>
<evidence type="ECO:0000256" key="1">
    <source>
        <dbReference type="SAM" id="MobiDB-lite"/>
    </source>
</evidence>
<dbReference type="Proteomes" id="UP001152320">
    <property type="component" value="Chromosome 8"/>
</dbReference>
<feature type="transmembrane region" description="Helical" evidence="2">
    <location>
        <begin position="12"/>
        <end position="31"/>
    </location>
</feature>
<feature type="compositionally biased region" description="Basic and acidic residues" evidence="1">
    <location>
        <begin position="38"/>
        <end position="47"/>
    </location>
</feature>
<proteinExistence type="predicted"/>
<evidence type="ECO:0000313" key="4">
    <source>
        <dbReference type="EMBL" id="KAJ8037423.1"/>
    </source>
</evidence>
<sequence length="172" mass="19507">MSNIVLEAEFLYYTLASVATLLVIAISWRVLSSKHSAENKSLQHHDASQVTEADNDSKKSSNSEDSQDIDVDDLLIKSSEIEKLEPQEIAKLQEGSGDSSPSKKVKETHAKRVRAKQLEDELAKSMTEDQLDEERRVRQSQLEAIFKLMQDNQDRFGVDSMEDVQSQYKLYA</sequence>
<comment type="caution">
    <text evidence="4">The sequence shown here is derived from an EMBL/GenBank/DDBJ whole genome shotgun (WGS) entry which is preliminary data.</text>
</comment>
<dbReference type="InterPro" id="IPR026622">
    <property type="entry name" value="Mxra7"/>
</dbReference>
<accession>A0A9Q1H9G5</accession>